<dbReference type="InterPro" id="IPR052021">
    <property type="entry name" value="Type-I_RS_S_subunit"/>
</dbReference>
<evidence type="ECO:0000313" key="6">
    <source>
        <dbReference type="EMBL" id="SQA75592.1"/>
    </source>
</evidence>
<evidence type="ECO:0000313" key="7">
    <source>
        <dbReference type="Proteomes" id="UP000217301"/>
    </source>
</evidence>
<dbReference type="Pfam" id="PF01420">
    <property type="entry name" value="Methylase_S"/>
    <property type="match status" value="1"/>
</dbReference>
<keyword evidence="5" id="KW-0255">Endonuclease</keyword>
<accession>A0AAX2IAX6</accession>
<dbReference type="AlphaFoldDB" id="A0AAX2IAX6"/>
<evidence type="ECO:0000256" key="3">
    <source>
        <dbReference type="ARBA" id="ARBA00023125"/>
    </source>
</evidence>
<sequence>MKALKELSKIQFGCYDSALPKGEILYLQLKNFDENNQFLGNVDAFVKEDEKYTKNLLLANDILLPSKGNRIFATLFQAQWGKAVASSIFYVLRVDTSIVLPTYLVAILNLPQYQQQLWQMGGGSNIFSLRKKELEDLQIPLPSFEVQQQIATFNLLFQQKNILRQQIIKKERQLHQAIIQQLTNSNYGRK</sequence>
<name>A0AAX2IAX6_CAPSP</name>
<reference evidence="6 8" key="3">
    <citation type="submission" date="2018-06" db="EMBL/GenBank/DDBJ databases">
        <authorList>
            <consortium name="Pathogen Informatics"/>
            <person name="Doyle S."/>
        </authorList>
    </citation>
    <scope>NUCLEOTIDE SEQUENCE [LARGE SCALE GENOMIC DNA]</scope>
    <source>
        <strain evidence="6 8">NCTC11653</strain>
    </source>
</reference>
<keyword evidence="2" id="KW-0680">Restriction system</keyword>
<dbReference type="GO" id="GO:0004519">
    <property type="term" value="F:endonuclease activity"/>
    <property type="evidence" value="ECO:0007669"/>
    <property type="project" value="UniProtKB-KW"/>
</dbReference>
<dbReference type="Proteomes" id="UP000217301">
    <property type="component" value="Chromosome"/>
</dbReference>
<dbReference type="Gene3D" id="3.90.220.20">
    <property type="entry name" value="DNA methylase specificity domains"/>
    <property type="match status" value="1"/>
</dbReference>
<dbReference type="Proteomes" id="UP000249902">
    <property type="component" value="Unassembled WGS sequence"/>
</dbReference>
<dbReference type="GO" id="GO:0009307">
    <property type="term" value="P:DNA restriction-modification system"/>
    <property type="evidence" value="ECO:0007669"/>
    <property type="project" value="UniProtKB-KW"/>
</dbReference>
<dbReference type="PANTHER" id="PTHR30408:SF12">
    <property type="entry name" value="TYPE I RESTRICTION ENZYME MJAVIII SPECIFICITY SUBUNIT"/>
    <property type="match status" value="1"/>
</dbReference>
<dbReference type="SUPFAM" id="SSF116734">
    <property type="entry name" value="DNA methylase specificity domain"/>
    <property type="match status" value="1"/>
</dbReference>
<evidence type="ECO:0000259" key="4">
    <source>
        <dbReference type="Pfam" id="PF01420"/>
    </source>
</evidence>
<feature type="domain" description="Type I restriction modification DNA specificity" evidence="4">
    <location>
        <begin position="35"/>
        <end position="168"/>
    </location>
</feature>
<reference evidence="5" key="1">
    <citation type="journal article" date="2017" name="Genome Announc.">
        <title>Twelve Complete Reference Genomes of Clinical Isolates in the Capnocytophaga Genus.</title>
        <authorList>
            <person name="Villarma A."/>
            <person name="Gulvik C.A."/>
            <person name="Rowe L.A."/>
            <person name="Sheth M."/>
            <person name="Juieng P."/>
            <person name="Nicholson A.C."/>
            <person name="Loparev V.N."/>
            <person name="McQuiston J.R."/>
        </authorList>
    </citation>
    <scope>NUCLEOTIDE SEQUENCE</scope>
    <source>
        <strain evidence="5">KC1668</strain>
    </source>
</reference>
<dbReference type="KEGG" id="cspu:CGC55_08980"/>
<reference evidence="7" key="2">
    <citation type="submission" date="2017-06" db="EMBL/GenBank/DDBJ databases">
        <title>Capnocytophaga spp. assemblies.</title>
        <authorList>
            <person name="Gulvik C.A."/>
        </authorList>
    </citation>
    <scope>NUCLEOTIDE SEQUENCE [LARGE SCALE GENOMIC DNA]</scope>
    <source>
        <strain evidence="7">KC1668</strain>
    </source>
</reference>
<gene>
    <name evidence="5" type="ORF">CGC55_08980</name>
    <name evidence="6" type="ORF">NCTC11653_01497</name>
</gene>
<evidence type="ECO:0000256" key="1">
    <source>
        <dbReference type="ARBA" id="ARBA00010923"/>
    </source>
</evidence>
<dbReference type="GO" id="GO:0003677">
    <property type="term" value="F:DNA binding"/>
    <property type="evidence" value="ECO:0007669"/>
    <property type="project" value="UniProtKB-KW"/>
</dbReference>
<evidence type="ECO:0000313" key="8">
    <source>
        <dbReference type="Proteomes" id="UP000249902"/>
    </source>
</evidence>
<dbReference type="InterPro" id="IPR000055">
    <property type="entry name" value="Restrct_endonuc_typeI_TRD"/>
</dbReference>
<dbReference type="InterPro" id="IPR044946">
    <property type="entry name" value="Restrct_endonuc_typeI_TRD_sf"/>
</dbReference>
<proteinExistence type="inferred from homology"/>
<keyword evidence="5" id="KW-0378">Hydrolase</keyword>
<keyword evidence="7" id="KW-1185">Reference proteome</keyword>
<evidence type="ECO:0000256" key="2">
    <source>
        <dbReference type="ARBA" id="ARBA00022747"/>
    </source>
</evidence>
<dbReference type="RefSeq" id="WP_002677766.1">
    <property type="nucleotide sequence ID" value="NZ_CP022385.1"/>
</dbReference>
<dbReference type="EMBL" id="CP022385">
    <property type="protein sequence ID" value="ATA84627.1"/>
    <property type="molecule type" value="Genomic_DNA"/>
</dbReference>
<dbReference type="PANTHER" id="PTHR30408">
    <property type="entry name" value="TYPE-1 RESTRICTION ENZYME ECOKI SPECIFICITY PROTEIN"/>
    <property type="match status" value="1"/>
</dbReference>
<keyword evidence="5" id="KW-0540">Nuclease</keyword>
<organism evidence="6 8">
    <name type="scientific">Capnocytophaga sputigena</name>
    <dbReference type="NCBI Taxonomy" id="1019"/>
    <lineage>
        <taxon>Bacteria</taxon>
        <taxon>Pseudomonadati</taxon>
        <taxon>Bacteroidota</taxon>
        <taxon>Flavobacteriia</taxon>
        <taxon>Flavobacteriales</taxon>
        <taxon>Flavobacteriaceae</taxon>
        <taxon>Capnocytophaga</taxon>
    </lineage>
</organism>
<protein>
    <submittedName>
        <fullName evidence="5">Restriction endonuclease subunit S</fullName>
    </submittedName>
    <submittedName>
        <fullName evidence="6">Type I restriction modification DNA specificity domain</fullName>
    </submittedName>
</protein>
<dbReference type="EMBL" id="UAVP01000008">
    <property type="protein sequence ID" value="SQA75592.1"/>
    <property type="molecule type" value="Genomic_DNA"/>
</dbReference>
<keyword evidence="3" id="KW-0238">DNA-binding</keyword>
<comment type="similarity">
    <text evidence="1">Belongs to the type-I restriction system S methylase family.</text>
</comment>
<evidence type="ECO:0000313" key="5">
    <source>
        <dbReference type="EMBL" id="ATA84627.1"/>
    </source>
</evidence>